<evidence type="ECO:0000259" key="1">
    <source>
        <dbReference type="PROSITE" id="PS50801"/>
    </source>
</evidence>
<reference evidence="2 3" key="1">
    <citation type="submission" date="2021-11" db="EMBL/GenBank/DDBJ databases">
        <title>Draft genome sequence of Actinomycetospora sp. SF1 isolated from the rhizosphere soil.</title>
        <authorList>
            <person name="Duangmal K."/>
            <person name="Chantavorakit T."/>
        </authorList>
    </citation>
    <scope>NUCLEOTIDE SEQUENCE [LARGE SCALE GENOMIC DNA]</scope>
    <source>
        <strain evidence="2 3">TBRC 5722</strain>
    </source>
</reference>
<accession>A0ABS8P1P3</accession>
<comment type="caution">
    <text evidence="2">The sequence shown here is derived from an EMBL/GenBank/DDBJ whole genome shotgun (WGS) entry which is preliminary data.</text>
</comment>
<sequence>MRGSLRSATAATLREAVEGALGARPAAVVLDLTAVVADDELGLWVVPAVAGDAARCGIPLTVVAPDRRLRTRLRRLGARHVEITDVIPDAVDR</sequence>
<protein>
    <submittedName>
        <fullName evidence="2">STAS domain-containing protein</fullName>
    </submittedName>
</protein>
<dbReference type="Pfam" id="PF01740">
    <property type="entry name" value="STAS"/>
    <property type="match status" value="1"/>
</dbReference>
<dbReference type="SUPFAM" id="SSF52091">
    <property type="entry name" value="SpoIIaa-like"/>
    <property type="match status" value="1"/>
</dbReference>
<evidence type="ECO:0000313" key="2">
    <source>
        <dbReference type="EMBL" id="MCD2192173.1"/>
    </source>
</evidence>
<keyword evidence="3" id="KW-1185">Reference proteome</keyword>
<evidence type="ECO:0000313" key="3">
    <source>
        <dbReference type="Proteomes" id="UP001199469"/>
    </source>
</evidence>
<name>A0ABS8P1P3_9PSEU</name>
<feature type="domain" description="STAS" evidence="1">
    <location>
        <begin position="1"/>
        <end position="93"/>
    </location>
</feature>
<dbReference type="EMBL" id="JAJNDB010000001">
    <property type="protein sequence ID" value="MCD2192173.1"/>
    <property type="molecule type" value="Genomic_DNA"/>
</dbReference>
<proteinExistence type="predicted"/>
<dbReference type="PROSITE" id="PS50801">
    <property type="entry name" value="STAS"/>
    <property type="match status" value="1"/>
</dbReference>
<dbReference type="InterPro" id="IPR002645">
    <property type="entry name" value="STAS_dom"/>
</dbReference>
<dbReference type="InterPro" id="IPR036513">
    <property type="entry name" value="STAS_dom_sf"/>
</dbReference>
<dbReference type="RefSeq" id="WP_230729862.1">
    <property type="nucleotide sequence ID" value="NZ_JAJNDB010000001.1"/>
</dbReference>
<dbReference type="Gene3D" id="3.30.750.24">
    <property type="entry name" value="STAS domain"/>
    <property type="match status" value="1"/>
</dbReference>
<dbReference type="Proteomes" id="UP001199469">
    <property type="component" value="Unassembled WGS sequence"/>
</dbReference>
<gene>
    <name evidence="2" type="ORF">LQ327_02035</name>
</gene>
<organism evidence="2 3">
    <name type="scientific">Actinomycetospora endophytica</name>
    <dbReference type="NCBI Taxonomy" id="2291215"/>
    <lineage>
        <taxon>Bacteria</taxon>
        <taxon>Bacillati</taxon>
        <taxon>Actinomycetota</taxon>
        <taxon>Actinomycetes</taxon>
        <taxon>Pseudonocardiales</taxon>
        <taxon>Pseudonocardiaceae</taxon>
        <taxon>Actinomycetospora</taxon>
    </lineage>
</organism>